<evidence type="ECO:0000313" key="3">
    <source>
        <dbReference type="Proteomes" id="UP001054945"/>
    </source>
</evidence>
<accession>A0AAV4XEU0</accession>
<evidence type="ECO:0000256" key="1">
    <source>
        <dbReference type="SAM" id="MobiDB-lite"/>
    </source>
</evidence>
<gene>
    <name evidence="2" type="ORF">CEXT_494931</name>
</gene>
<dbReference type="Proteomes" id="UP001054945">
    <property type="component" value="Unassembled WGS sequence"/>
</dbReference>
<feature type="region of interest" description="Disordered" evidence="1">
    <location>
        <begin position="1"/>
        <end position="31"/>
    </location>
</feature>
<name>A0AAV4XEU0_CAEEX</name>
<evidence type="ECO:0000313" key="2">
    <source>
        <dbReference type="EMBL" id="GIY92534.1"/>
    </source>
</evidence>
<protein>
    <submittedName>
        <fullName evidence="2">Uncharacterized protein</fullName>
    </submittedName>
</protein>
<keyword evidence="3" id="KW-1185">Reference proteome</keyword>
<comment type="caution">
    <text evidence="2">The sequence shown here is derived from an EMBL/GenBank/DDBJ whole genome shotgun (WGS) entry which is preliminary data.</text>
</comment>
<feature type="region of interest" description="Disordered" evidence="1">
    <location>
        <begin position="89"/>
        <end position="110"/>
    </location>
</feature>
<organism evidence="2 3">
    <name type="scientific">Caerostris extrusa</name>
    <name type="common">Bark spider</name>
    <name type="synonym">Caerostris bankana</name>
    <dbReference type="NCBI Taxonomy" id="172846"/>
    <lineage>
        <taxon>Eukaryota</taxon>
        <taxon>Metazoa</taxon>
        <taxon>Ecdysozoa</taxon>
        <taxon>Arthropoda</taxon>
        <taxon>Chelicerata</taxon>
        <taxon>Arachnida</taxon>
        <taxon>Araneae</taxon>
        <taxon>Araneomorphae</taxon>
        <taxon>Entelegynae</taxon>
        <taxon>Araneoidea</taxon>
        <taxon>Araneidae</taxon>
        <taxon>Caerostris</taxon>
    </lineage>
</organism>
<reference evidence="2 3" key="1">
    <citation type="submission" date="2021-06" db="EMBL/GenBank/DDBJ databases">
        <title>Caerostris extrusa draft genome.</title>
        <authorList>
            <person name="Kono N."/>
            <person name="Arakawa K."/>
        </authorList>
    </citation>
    <scope>NUCLEOTIDE SEQUENCE [LARGE SCALE GENOMIC DNA]</scope>
</reference>
<dbReference type="AlphaFoldDB" id="A0AAV4XEU0"/>
<feature type="compositionally biased region" description="Polar residues" evidence="1">
    <location>
        <begin position="1"/>
        <end position="24"/>
    </location>
</feature>
<sequence>MQQCPNLPSYNQLPQNSPSPSNHLTMYDRTKENYNISMNMESRHRAMQDFEMPHFQDKEYDAMAAARKSKRTEKNSSCASKLNSASLNVQYHGNPYKEKDSREKIQLKIN</sequence>
<proteinExistence type="predicted"/>
<dbReference type="EMBL" id="BPLR01000153">
    <property type="protein sequence ID" value="GIY92534.1"/>
    <property type="molecule type" value="Genomic_DNA"/>
</dbReference>
<feature type="compositionally biased region" description="Basic and acidic residues" evidence="1">
    <location>
        <begin position="95"/>
        <end position="110"/>
    </location>
</feature>